<dbReference type="Pfam" id="PF13305">
    <property type="entry name" value="TetR_C_33"/>
    <property type="match status" value="1"/>
</dbReference>
<dbReference type="Pfam" id="PF00440">
    <property type="entry name" value="TetR_N"/>
    <property type="match status" value="1"/>
</dbReference>
<keyword evidence="2 4" id="KW-0238">DNA-binding</keyword>
<keyword evidence="1" id="KW-0805">Transcription regulation</keyword>
<dbReference type="Proteomes" id="UP000297693">
    <property type="component" value="Unassembled WGS sequence"/>
</dbReference>
<keyword evidence="8" id="KW-1185">Reference proteome</keyword>
<dbReference type="InterPro" id="IPR025996">
    <property type="entry name" value="MT1864/Rv1816-like_C"/>
</dbReference>
<organism evidence="7 8">
    <name type="scientific">Leptospira ognonensis</name>
    <dbReference type="NCBI Taxonomy" id="2484945"/>
    <lineage>
        <taxon>Bacteria</taxon>
        <taxon>Pseudomonadati</taxon>
        <taxon>Spirochaetota</taxon>
        <taxon>Spirochaetia</taxon>
        <taxon>Leptospirales</taxon>
        <taxon>Leptospiraceae</taxon>
        <taxon>Leptospira</taxon>
    </lineage>
</organism>
<protein>
    <submittedName>
        <fullName evidence="7">TetR/AcrR family transcriptional regulator</fullName>
    </submittedName>
</protein>
<dbReference type="InterPro" id="IPR050109">
    <property type="entry name" value="HTH-type_TetR-like_transc_reg"/>
</dbReference>
<dbReference type="InterPro" id="IPR001647">
    <property type="entry name" value="HTH_TetR"/>
</dbReference>
<dbReference type="InterPro" id="IPR009057">
    <property type="entry name" value="Homeodomain-like_sf"/>
</dbReference>
<evidence type="ECO:0000313" key="8">
    <source>
        <dbReference type="Proteomes" id="UP000297693"/>
    </source>
</evidence>
<gene>
    <name evidence="7" type="ORF">EHQ58_03635</name>
</gene>
<dbReference type="PANTHER" id="PTHR30055:SF220">
    <property type="entry name" value="TETR-FAMILY REGULATORY PROTEIN"/>
    <property type="match status" value="1"/>
</dbReference>
<evidence type="ECO:0000256" key="3">
    <source>
        <dbReference type="ARBA" id="ARBA00023163"/>
    </source>
</evidence>
<name>A0A4V3JRZ1_9LEPT</name>
<dbReference type="PANTHER" id="PTHR30055">
    <property type="entry name" value="HTH-TYPE TRANSCRIPTIONAL REGULATOR RUTR"/>
    <property type="match status" value="1"/>
</dbReference>
<dbReference type="EMBL" id="RQGD01000010">
    <property type="protein sequence ID" value="TGL62301.1"/>
    <property type="molecule type" value="Genomic_DNA"/>
</dbReference>
<proteinExistence type="predicted"/>
<dbReference type="AlphaFoldDB" id="A0A4V3JRZ1"/>
<comment type="caution">
    <text evidence="7">The sequence shown here is derived from an EMBL/GenBank/DDBJ whole genome shotgun (WGS) entry which is preliminary data.</text>
</comment>
<dbReference type="PROSITE" id="PS50977">
    <property type="entry name" value="HTH_TETR_2"/>
    <property type="match status" value="1"/>
</dbReference>
<dbReference type="GO" id="GO:0003700">
    <property type="term" value="F:DNA-binding transcription factor activity"/>
    <property type="evidence" value="ECO:0007669"/>
    <property type="project" value="TreeGrafter"/>
</dbReference>
<dbReference type="SUPFAM" id="SSF46689">
    <property type="entry name" value="Homeodomain-like"/>
    <property type="match status" value="1"/>
</dbReference>
<sequence>MKKKQPKERDLKPKKTSKPTTSYHHGDLRNLVLKIAGDFLEKRGAHNLSLRDVATEIGVSHTAPYRHFPRKIDLLHAITTIGFLELRDTLVEAWKEHESAVAKLRKAGENYIRLMWKYPRRSELMFGGEVYLESELPEDLQVAGKEAYLALYHIIEFGQKSEEFNAEVDVESMSMTVWSAVHGFAALNERSGKNAKAEEQMQDLLDIVLVGIRKKDS</sequence>
<evidence type="ECO:0000256" key="1">
    <source>
        <dbReference type="ARBA" id="ARBA00023015"/>
    </source>
</evidence>
<dbReference type="Gene3D" id="1.10.357.10">
    <property type="entry name" value="Tetracycline Repressor, domain 2"/>
    <property type="match status" value="1"/>
</dbReference>
<feature type="DNA-binding region" description="H-T-H motif" evidence="4">
    <location>
        <begin position="49"/>
        <end position="68"/>
    </location>
</feature>
<evidence type="ECO:0000256" key="2">
    <source>
        <dbReference type="ARBA" id="ARBA00023125"/>
    </source>
</evidence>
<evidence type="ECO:0000259" key="6">
    <source>
        <dbReference type="PROSITE" id="PS50977"/>
    </source>
</evidence>
<evidence type="ECO:0000256" key="5">
    <source>
        <dbReference type="SAM" id="MobiDB-lite"/>
    </source>
</evidence>
<keyword evidence="3" id="KW-0804">Transcription</keyword>
<dbReference type="SUPFAM" id="SSF48498">
    <property type="entry name" value="Tetracyclin repressor-like, C-terminal domain"/>
    <property type="match status" value="1"/>
</dbReference>
<evidence type="ECO:0000256" key="4">
    <source>
        <dbReference type="PROSITE-ProRule" id="PRU00335"/>
    </source>
</evidence>
<feature type="region of interest" description="Disordered" evidence="5">
    <location>
        <begin position="1"/>
        <end position="24"/>
    </location>
</feature>
<dbReference type="RefSeq" id="WP_135622069.1">
    <property type="nucleotide sequence ID" value="NZ_RQGD01000010.1"/>
</dbReference>
<evidence type="ECO:0000313" key="7">
    <source>
        <dbReference type="EMBL" id="TGL62301.1"/>
    </source>
</evidence>
<dbReference type="OrthoDB" id="9179041at2"/>
<feature type="domain" description="HTH tetR-type" evidence="6">
    <location>
        <begin position="26"/>
        <end position="86"/>
    </location>
</feature>
<dbReference type="GO" id="GO:0000976">
    <property type="term" value="F:transcription cis-regulatory region binding"/>
    <property type="evidence" value="ECO:0007669"/>
    <property type="project" value="TreeGrafter"/>
</dbReference>
<dbReference type="InterPro" id="IPR036271">
    <property type="entry name" value="Tet_transcr_reg_TetR-rel_C_sf"/>
</dbReference>
<reference evidence="7" key="1">
    <citation type="journal article" date="2019" name="PLoS Negl. Trop. Dis.">
        <title>Revisiting the worldwide diversity of Leptospira species in the environment.</title>
        <authorList>
            <person name="Vincent A.T."/>
            <person name="Schiettekatte O."/>
            <person name="Bourhy P."/>
            <person name="Veyrier F.J."/>
            <person name="Picardeau M."/>
        </authorList>
    </citation>
    <scope>NUCLEOTIDE SEQUENCE [LARGE SCALE GENOMIC DNA]</scope>
    <source>
        <strain evidence="7">201702476</strain>
    </source>
</reference>
<accession>A0A4V3JRZ1</accession>